<evidence type="ECO:0000313" key="4">
    <source>
        <dbReference type="EMBL" id="GAG05166.1"/>
    </source>
</evidence>
<name>X0VXD4_9ZZZZ</name>
<feature type="domain" description="Recombinase zinc beta ribbon" evidence="3">
    <location>
        <begin position="50"/>
        <end position="108"/>
    </location>
</feature>
<evidence type="ECO:0000259" key="3">
    <source>
        <dbReference type="Pfam" id="PF13408"/>
    </source>
</evidence>
<dbReference type="InterPro" id="IPR050639">
    <property type="entry name" value="SSR_resolvase"/>
</dbReference>
<evidence type="ECO:0000256" key="1">
    <source>
        <dbReference type="ARBA" id="ARBA00023125"/>
    </source>
</evidence>
<feature type="non-terminal residue" evidence="4">
    <location>
        <position position="1"/>
    </location>
</feature>
<comment type="caution">
    <text evidence="4">The sequence shown here is derived from an EMBL/GenBank/DDBJ whole genome shotgun (WGS) entry which is preliminary data.</text>
</comment>
<dbReference type="PANTHER" id="PTHR30461:SF2">
    <property type="entry name" value="SERINE RECOMBINASE PINE-RELATED"/>
    <property type="match status" value="1"/>
</dbReference>
<dbReference type="GO" id="GO:0000150">
    <property type="term" value="F:DNA strand exchange activity"/>
    <property type="evidence" value="ECO:0007669"/>
    <property type="project" value="TreeGrafter"/>
</dbReference>
<sequence>NARYLPPEDRSVTVENAFTPLIDADVFAQAQQLRKQRARTSPRCLASHYLLSGLLTCQQCGSKLYGVSGKSSRHFYYACKRYYESGKRACDFGMVNRNRLDNIILEKVAEVLLSDSNLQLLAEEVNSELYGSEERISEQQHLFKTQLRKKQKQLDRLVDAVETGQITASALQPRINARQVEVEKLLSKLRQLDQQDEITEASAIDLERVRPYVESLKDTLSTAPVTTQRSVLQSFIREIEVGKDELSIEFTIPRENTDREEDFASVLGTVKSG</sequence>
<dbReference type="GO" id="GO:0003677">
    <property type="term" value="F:DNA binding"/>
    <property type="evidence" value="ECO:0007669"/>
    <property type="project" value="UniProtKB-KW"/>
</dbReference>
<evidence type="ECO:0000256" key="2">
    <source>
        <dbReference type="ARBA" id="ARBA00023172"/>
    </source>
</evidence>
<protein>
    <recommendedName>
        <fullName evidence="3">Recombinase zinc beta ribbon domain-containing protein</fullName>
    </recommendedName>
</protein>
<gene>
    <name evidence="4" type="ORF">S01H1_32692</name>
</gene>
<keyword evidence="1" id="KW-0238">DNA-binding</keyword>
<organism evidence="4">
    <name type="scientific">marine sediment metagenome</name>
    <dbReference type="NCBI Taxonomy" id="412755"/>
    <lineage>
        <taxon>unclassified sequences</taxon>
        <taxon>metagenomes</taxon>
        <taxon>ecological metagenomes</taxon>
    </lineage>
</organism>
<accession>X0VXD4</accession>
<dbReference type="InterPro" id="IPR038109">
    <property type="entry name" value="DNA_bind_recomb_sf"/>
</dbReference>
<dbReference type="AlphaFoldDB" id="X0VXD4"/>
<keyword evidence="2" id="KW-0233">DNA recombination</keyword>
<reference evidence="4" key="1">
    <citation type="journal article" date="2014" name="Front. Microbiol.">
        <title>High frequency of phylogenetically diverse reductive dehalogenase-homologous genes in deep subseafloor sedimentary metagenomes.</title>
        <authorList>
            <person name="Kawai M."/>
            <person name="Futagami T."/>
            <person name="Toyoda A."/>
            <person name="Takaki Y."/>
            <person name="Nishi S."/>
            <person name="Hori S."/>
            <person name="Arai W."/>
            <person name="Tsubouchi T."/>
            <person name="Morono Y."/>
            <person name="Uchiyama I."/>
            <person name="Ito T."/>
            <person name="Fujiyama A."/>
            <person name="Inagaki F."/>
            <person name="Takami H."/>
        </authorList>
    </citation>
    <scope>NUCLEOTIDE SEQUENCE</scope>
    <source>
        <strain evidence="4">Expedition CK06-06</strain>
    </source>
</reference>
<dbReference type="Pfam" id="PF13408">
    <property type="entry name" value="Zn_ribbon_recom"/>
    <property type="match status" value="1"/>
</dbReference>
<dbReference type="InterPro" id="IPR025827">
    <property type="entry name" value="Zn_ribbon_recom_dom"/>
</dbReference>
<proteinExistence type="predicted"/>
<dbReference type="PANTHER" id="PTHR30461">
    <property type="entry name" value="DNA-INVERTASE FROM LAMBDOID PROPHAGE"/>
    <property type="match status" value="1"/>
</dbReference>
<dbReference type="EMBL" id="BARS01020254">
    <property type="protein sequence ID" value="GAG05166.1"/>
    <property type="molecule type" value="Genomic_DNA"/>
</dbReference>
<feature type="non-terminal residue" evidence="4">
    <location>
        <position position="273"/>
    </location>
</feature>
<dbReference type="Gene3D" id="3.90.1750.20">
    <property type="entry name" value="Putative Large Serine Recombinase, Chain B, Domain 2"/>
    <property type="match status" value="1"/>
</dbReference>